<evidence type="ECO:0000256" key="10">
    <source>
        <dbReference type="ARBA" id="ARBA00022776"/>
    </source>
</evidence>
<comment type="subcellular location">
    <subcellularLocation>
        <location evidence="2 17">Nucleus</location>
    </subcellularLocation>
</comment>
<evidence type="ECO:0000256" key="7">
    <source>
        <dbReference type="ARBA" id="ARBA00022723"/>
    </source>
</evidence>
<evidence type="ECO:0000256" key="16">
    <source>
        <dbReference type="ARBA" id="ARBA00023254"/>
    </source>
</evidence>
<dbReference type="GO" id="GO:0008821">
    <property type="term" value="F:crossover junction DNA endonuclease activity"/>
    <property type="evidence" value="ECO:0007669"/>
    <property type="project" value="UniProtKB-UniRule"/>
</dbReference>
<dbReference type="GO" id="GO:0006308">
    <property type="term" value="P:DNA catabolic process"/>
    <property type="evidence" value="ECO:0007669"/>
    <property type="project" value="UniProtKB-UniRule"/>
</dbReference>
<reference evidence="20" key="2">
    <citation type="submission" date="2018-04" db="EMBL/GenBank/DDBJ databases">
        <title>OnivRS2 (Oryza nivara Reference Sequence Version 2).</title>
        <authorList>
            <person name="Zhang J."/>
            <person name="Kudrna D."/>
            <person name="Lee S."/>
            <person name="Talag J."/>
            <person name="Rajasekar S."/>
            <person name="Welchert J."/>
            <person name="Hsing Y.-I."/>
            <person name="Wing R.A."/>
        </authorList>
    </citation>
    <scope>NUCLEOTIDE SEQUENCE [LARGE SCALE GENOMIC DNA]</scope>
</reference>
<dbReference type="Gene3D" id="1.10.10.10">
    <property type="entry name" value="Winged helix-like DNA-binding domain superfamily/Winged helix DNA-binding domain"/>
    <property type="match status" value="1"/>
</dbReference>
<feature type="compositionally biased region" description="Low complexity" evidence="18">
    <location>
        <begin position="83"/>
        <end position="98"/>
    </location>
</feature>
<evidence type="ECO:0000256" key="18">
    <source>
        <dbReference type="SAM" id="MobiDB-lite"/>
    </source>
</evidence>
<evidence type="ECO:0000256" key="14">
    <source>
        <dbReference type="ARBA" id="ARBA00023204"/>
    </source>
</evidence>
<accession>A0A0E0FYR2</accession>
<name>A0A0E0FYR2_ORYNI</name>
<evidence type="ECO:0000256" key="17">
    <source>
        <dbReference type="RuleBase" id="RU369042"/>
    </source>
</evidence>
<protein>
    <recommendedName>
        <fullName evidence="4 17">Crossover junction endonuclease MUS81</fullName>
        <ecNumber evidence="17">3.1.22.-</ecNumber>
    </recommendedName>
</protein>
<evidence type="ECO:0000256" key="2">
    <source>
        <dbReference type="ARBA" id="ARBA00004123"/>
    </source>
</evidence>
<dbReference type="GO" id="GO:0048257">
    <property type="term" value="F:3'-flap endonuclease activity"/>
    <property type="evidence" value="ECO:0007669"/>
    <property type="project" value="TreeGrafter"/>
</dbReference>
<feature type="domain" description="ERCC4" evidence="19">
    <location>
        <begin position="433"/>
        <end position="530"/>
    </location>
</feature>
<dbReference type="Gramene" id="ONIVA01G49800.1">
    <property type="protein sequence ID" value="ONIVA01G49800.1"/>
    <property type="gene ID" value="ONIVA01G49800"/>
</dbReference>
<sequence length="646" mass="71247">MAPEARQLKVHLRENEAVAQCVLEKWRSMEEKPGGLKENLAHTLYKSYRNVCAAKEPIRSLKDLYQIKGVGKWVIRQLKGSFPESSPDLSPPESNAAGEKGKKAGGSKRYVPQKNSAAYAILITLHRETINGKSHMKKQELIDATEASGLSQSAIGYSFHSILAMLLIPAAIFSALLSSPDKSKAKPGAFASSQKDWYTGWSCMKTLTSKGLVAKSGNPAKYMITEEGKSTALECLSRSGLDDHAAPLVINSAPDTSNASHKLNNICMTSFVETSSGPSRAIGRPKTSIANPATKTSPEVTYLTSQESLNYNSDVRTADNCAEEIILSDSDSEELYTENYPLIGSEEFTERVAPPMLNASNSGKTTTNYRFSDCSASISPRSSEGIFEMQSSSTMGTAEFNMLDNDTVCMDNSILAMPPRRSSKNFLEDYEVVLILDDRENFGGRSRKTVDNIHSQFRVPVEIKHLPVGDGIWIARDRKLHTEYVLDFIVERKNVADLCSSITDNRYKDQKLRLKKCGLRKLIYLVEGDPNPLDTSERIKTACFTTEILEGFDVQRTPGYAETKCDDLKKITVSDVFALQLMQVPQVTEEAALAVIGLYPTLFSLAKAYSMLDGDTHAQEKMLKNKSTLINAGASRNIFKLVWAEG</sequence>
<keyword evidence="7 17" id="KW-0479">Metal-binding</keyword>
<dbReference type="InterPro" id="IPR011335">
    <property type="entry name" value="Restrct_endonuc-II-like"/>
</dbReference>
<evidence type="ECO:0000256" key="8">
    <source>
        <dbReference type="ARBA" id="ARBA00022759"/>
    </source>
</evidence>
<evidence type="ECO:0000256" key="13">
    <source>
        <dbReference type="ARBA" id="ARBA00023172"/>
    </source>
</evidence>
<dbReference type="InterPro" id="IPR036388">
    <property type="entry name" value="WH-like_DNA-bd_sf"/>
</dbReference>
<dbReference type="PANTHER" id="PTHR13451:SF0">
    <property type="entry name" value="CROSSOVER JUNCTION ENDONUCLEASE MUS81"/>
    <property type="match status" value="1"/>
</dbReference>
<keyword evidence="6 17" id="KW-0540">Nuclease</keyword>
<dbReference type="CDD" id="cd21036">
    <property type="entry name" value="WH_MUS81"/>
    <property type="match status" value="1"/>
</dbReference>
<dbReference type="GO" id="GO:0051301">
    <property type="term" value="P:cell division"/>
    <property type="evidence" value="ECO:0007669"/>
    <property type="project" value="UniProtKB-KW"/>
</dbReference>
<evidence type="ECO:0000313" key="21">
    <source>
        <dbReference type="Proteomes" id="UP000006591"/>
    </source>
</evidence>
<dbReference type="InterPro" id="IPR047417">
    <property type="entry name" value="WHD_MUS81"/>
</dbReference>
<dbReference type="InterPro" id="IPR033309">
    <property type="entry name" value="Mus81"/>
</dbReference>
<keyword evidence="8 17" id="KW-0255">Endonuclease</keyword>
<feature type="region of interest" description="Disordered" evidence="18">
    <location>
        <begin position="83"/>
        <end position="109"/>
    </location>
</feature>
<dbReference type="CDD" id="cd20074">
    <property type="entry name" value="XPF_nuclease_Mus81"/>
    <property type="match status" value="1"/>
</dbReference>
<keyword evidence="10" id="KW-0131">Cell cycle</keyword>
<evidence type="ECO:0000256" key="4">
    <source>
        <dbReference type="ARBA" id="ARBA00017114"/>
    </source>
</evidence>
<keyword evidence="11 17" id="KW-0378">Hydrolase</keyword>
<keyword evidence="13 17" id="KW-0233">DNA recombination</keyword>
<evidence type="ECO:0000256" key="5">
    <source>
        <dbReference type="ARBA" id="ARBA00022618"/>
    </source>
</evidence>
<dbReference type="GO" id="GO:0000712">
    <property type="term" value="P:resolution of meiotic recombination intermediates"/>
    <property type="evidence" value="ECO:0007669"/>
    <property type="project" value="TreeGrafter"/>
</dbReference>
<keyword evidence="16" id="KW-0469">Meiosis</keyword>
<comment type="similarity">
    <text evidence="3 17">Belongs to the XPF family.</text>
</comment>
<evidence type="ECO:0000256" key="6">
    <source>
        <dbReference type="ARBA" id="ARBA00022722"/>
    </source>
</evidence>
<dbReference type="InterPro" id="IPR047416">
    <property type="entry name" value="XPF_nuclease_Mus81"/>
</dbReference>
<comment type="subunit">
    <text evidence="17">Interacts with EME1.</text>
</comment>
<evidence type="ECO:0000256" key="11">
    <source>
        <dbReference type="ARBA" id="ARBA00022801"/>
    </source>
</evidence>
<dbReference type="Gene3D" id="1.10.150.670">
    <property type="entry name" value="Crossover junction endonuclease EME1, DNA-binding domain"/>
    <property type="match status" value="1"/>
</dbReference>
<dbReference type="EnsemblPlants" id="ONIVA01G49800.1">
    <property type="protein sequence ID" value="ONIVA01G49800.1"/>
    <property type="gene ID" value="ONIVA01G49800"/>
</dbReference>
<dbReference type="GO" id="GO:0005634">
    <property type="term" value="C:nucleus"/>
    <property type="evidence" value="ECO:0007669"/>
    <property type="project" value="UniProtKB-SubCell"/>
</dbReference>
<dbReference type="GO" id="GO:0031573">
    <property type="term" value="P:mitotic intra-S DNA damage checkpoint signaling"/>
    <property type="evidence" value="ECO:0007669"/>
    <property type="project" value="TreeGrafter"/>
</dbReference>
<dbReference type="GO" id="GO:0003677">
    <property type="term" value="F:DNA binding"/>
    <property type="evidence" value="ECO:0007669"/>
    <property type="project" value="UniProtKB-UniRule"/>
</dbReference>
<dbReference type="AlphaFoldDB" id="A0A0E0FYR2"/>
<organism evidence="20">
    <name type="scientific">Oryza nivara</name>
    <name type="common">Indian wild rice</name>
    <name type="synonym">Oryza sativa f. spontanea</name>
    <dbReference type="NCBI Taxonomy" id="4536"/>
    <lineage>
        <taxon>Eukaryota</taxon>
        <taxon>Viridiplantae</taxon>
        <taxon>Streptophyta</taxon>
        <taxon>Embryophyta</taxon>
        <taxon>Tracheophyta</taxon>
        <taxon>Spermatophyta</taxon>
        <taxon>Magnoliopsida</taxon>
        <taxon>Liliopsida</taxon>
        <taxon>Poales</taxon>
        <taxon>Poaceae</taxon>
        <taxon>BOP clade</taxon>
        <taxon>Oryzoideae</taxon>
        <taxon>Oryzeae</taxon>
        <taxon>Oryzinae</taxon>
        <taxon>Oryza</taxon>
    </lineage>
</organism>
<dbReference type="InterPro" id="IPR042530">
    <property type="entry name" value="EME1/EME2_C"/>
</dbReference>
<dbReference type="GO" id="GO:0000727">
    <property type="term" value="P:double-strand break repair via break-induced replication"/>
    <property type="evidence" value="ECO:0007669"/>
    <property type="project" value="UniProtKB-UniRule"/>
</dbReference>
<dbReference type="Pfam" id="PF02732">
    <property type="entry name" value="ERCC4"/>
    <property type="match status" value="1"/>
</dbReference>
<proteinExistence type="inferred from homology"/>
<evidence type="ECO:0000256" key="9">
    <source>
        <dbReference type="ARBA" id="ARBA00022763"/>
    </source>
</evidence>
<keyword evidence="5" id="KW-0132">Cell division</keyword>
<dbReference type="Proteomes" id="UP000006591">
    <property type="component" value="Chromosome 1"/>
</dbReference>
<reference evidence="20" key="1">
    <citation type="submission" date="2015-04" db="UniProtKB">
        <authorList>
            <consortium name="EnsemblPlants"/>
        </authorList>
    </citation>
    <scope>IDENTIFICATION</scope>
    <source>
        <strain evidence="20">SL10</strain>
    </source>
</reference>
<evidence type="ECO:0000313" key="20">
    <source>
        <dbReference type="EnsemblPlants" id="ONIVA01G49800.1"/>
    </source>
</evidence>
<keyword evidence="14 17" id="KW-0234">DNA repair</keyword>
<dbReference type="InterPro" id="IPR006166">
    <property type="entry name" value="ERCC4_domain"/>
</dbReference>
<dbReference type="GO" id="GO:0048476">
    <property type="term" value="C:Holliday junction resolvase complex"/>
    <property type="evidence" value="ECO:0007669"/>
    <property type="project" value="UniProtKB-UniRule"/>
</dbReference>
<keyword evidence="21" id="KW-1185">Reference proteome</keyword>
<evidence type="ECO:0000256" key="3">
    <source>
        <dbReference type="ARBA" id="ARBA00010015"/>
    </source>
</evidence>
<comment type="function">
    <text evidence="17">Interacts with EME1 to form a DNA structure-specific endonuclease with substrate preference for branched DNA structures with a 5'-end at the branch nick. Typical substrates include 3'-flap structures, D-loops, replication forks and nicked Holliday junctions. May be required in mitosis for the processing of stalled or collapsed replication fork intermediates. May be required in meiosis for the repair of meiosis-specific double strand breaks subsequent to single-end invasion (SEI).</text>
</comment>
<evidence type="ECO:0000256" key="15">
    <source>
        <dbReference type="ARBA" id="ARBA00023242"/>
    </source>
</evidence>
<evidence type="ECO:0000256" key="1">
    <source>
        <dbReference type="ARBA" id="ARBA00001946"/>
    </source>
</evidence>
<keyword evidence="9 17" id="KW-0227">DNA damage</keyword>
<dbReference type="SUPFAM" id="SSF52980">
    <property type="entry name" value="Restriction endonuclease-like"/>
    <property type="match status" value="1"/>
</dbReference>
<keyword evidence="15 17" id="KW-0539">Nucleus</keyword>
<dbReference type="SMART" id="SM00891">
    <property type="entry name" value="ERCC4"/>
    <property type="match status" value="1"/>
</dbReference>
<dbReference type="EC" id="3.1.22.-" evidence="17"/>
<dbReference type="FunFam" id="3.40.50.10130:FF:000005">
    <property type="entry name" value="crossover junction endonuclease MUS81 isoform X1"/>
    <property type="match status" value="1"/>
</dbReference>
<dbReference type="Gene3D" id="3.40.50.10130">
    <property type="match status" value="1"/>
</dbReference>
<evidence type="ECO:0000256" key="12">
    <source>
        <dbReference type="ARBA" id="ARBA00022842"/>
    </source>
</evidence>
<evidence type="ECO:0000259" key="19">
    <source>
        <dbReference type="SMART" id="SM00891"/>
    </source>
</evidence>
<dbReference type="FunFam" id="1.10.150.670:FF:000003">
    <property type="entry name" value="Crossover junction endonuclease MUS81"/>
    <property type="match status" value="1"/>
</dbReference>
<dbReference type="PANTHER" id="PTHR13451">
    <property type="entry name" value="CLASS II CROSSOVER JUNCTION ENDONUCLEASE MUS81"/>
    <property type="match status" value="1"/>
</dbReference>
<comment type="cofactor">
    <cofactor evidence="1 17">
        <name>Mg(2+)</name>
        <dbReference type="ChEBI" id="CHEBI:18420"/>
    </cofactor>
</comment>
<keyword evidence="10" id="KW-0498">Mitosis</keyword>
<dbReference type="GO" id="GO:0046872">
    <property type="term" value="F:metal ion binding"/>
    <property type="evidence" value="ECO:0007669"/>
    <property type="project" value="UniProtKB-UniRule"/>
</dbReference>
<keyword evidence="12 17" id="KW-0460">Magnesium</keyword>